<evidence type="ECO:0000313" key="2">
    <source>
        <dbReference type="Proteomes" id="UP000287519"/>
    </source>
</evidence>
<gene>
    <name evidence="1" type="ORF">Rhow_006236</name>
</gene>
<protein>
    <submittedName>
        <fullName evidence="1">Uncharacterized protein</fullName>
    </submittedName>
</protein>
<accession>A0A402CFG3</accession>
<dbReference type="Proteomes" id="UP000287519">
    <property type="component" value="Unassembled WGS sequence"/>
</dbReference>
<dbReference type="AlphaFoldDB" id="A0A402CFG3"/>
<organism evidence="1 2">
    <name type="scientific">Rhodococcus wratislaviensis</name>
    <name type="common">Tsukamurella wratislaviensis</name>
    <dbReference type="NCBI Taxonomy" id="44752"/>
    <lineage>
        <taxon>Bacteria</taxon>
        <taxon>Bacillati</taxon>
        <taxon>Actinomycetota</taxon>
        <taxon>Actinomycetes</taxon>
        <taxon>Mycobacteriales</taxon>
        <taxon>Nocardiaceae</taxon>
        <taxon>Rhodococcus</taxon>
    </lineage>
</organism>
<name>A0A402CFG3_RHOWR</name>
<proteinExistence type="predicted"/>
<comment type="caution">
    <text evidence="1">The sequence shown here is derived from an EMBL/GenBank/DDBJ whole genome shotgun (WGS) entry which is preliminary data.</text>
</comment>
<keyword evidence="2" id="KW-1185">Reference proteome</keyword>
<sequence length="59" mass="6194">MGLCQALPTQCAPPGSRAGRVPAVGDVVRLIQPCDPALDRLSVRRLSHPGVRSAPVSTY</sequence>
<reference evidence="1 2" key="1">
    <citation type="submission" date="2018-11" db="EMBL/GenBank/DDBJ databases">
        <title>Microbial catabolism of amino acid.</title>
        <authorList>
            <person name="Hibi M."/>
            <person name="Ogawa J."/>
        </authorList>
    </citation>
    <scope>NUCLEOTIDE SEQUENCE [LARGE SCALE GENOMIC DNA]</scope>
    <source>
        <strain evidence="1 2">C31-06</strain>
    </source>
</reference>
<evidence type="ECO:0000313" key="1">
    <source>
        <dbReference type="EMBL" id="GCE42297.1"/>
    </source>
</evidence>
<dbReference type="EMBL" id="BHYM01000054">
    <property type="protein sequence ID" value="GCE42297.1"/>
    <property type="molecule type" value="Genomic_DNA"/>
</dbReference>